<dbReference type="CDD" id="cd00438">
    <property type="entry name" value="cupin_RmlC"/>
    <property type="match status" value="1"/>
</dbReference>
<comment type="catalytic activity">
    <reaction evidence="1">
        <text>dTDP-4-dehydro-6-deoxy-alpha-D-glucose = dTDP-4-dehydro-beta-L-rhamnose</text>
        <dbReference type="Rhea" id="RHEA:16969"/>
        <dbReference type="ChEBI" id="CHEBI:57649"/>
        <dbReference type="ChEBI" id="CHEBI:62830"/>
        <dbReference type="EC" id="5.1.3.13"/>
    </reaction>
</comment>
<dbReference type="EMBL" id="JACXAF010000023">
    <property type="protein sequence ID" value="MBD1390841.1"/>
    <property type="molecule type" value="Genomic_DNA"/>
</dbReference>
<dbReference type="RefSeq" id="WP_191145902.1">
    <property type="nucleotide sequence ID" value="NZ_JACXAF010000023.1"/>
</dbReference>
<feature type="active site" description="Proton acceptor" evidence="8">
    <location>
        <position position="66"/>
    </location>
</feature>
<accession>A0A8J6UGV9</accession>
<evidence type="ECO:0000256" key="7">
    <source>
        <dbReference type="ARBA" id="ARBA00033311"/>
    </source>
</evidence>
<protein>
    <recommendedName>
        <fullName evidence="4">dTDP-4-dehydrorhamnose 3,5-epimerase</fullName>
        <ecNumber evidence="3">5.1.3.13</ecNumber>
    </recommendedName>
    <alternativeName>
        <fullName evidence="6">Thymidine diphospho-4-keto-rhamnose 3,5-epimerase</fullName>
    </alternativeName>
    <alternativeName>
        <fullName evidence="5">dTDP-4-keto-6-deoxyglucose 3,5-epimerase</fullName>
    </alternativeName>
    <alternativeName>
        <fullName evidence="7">dTDP-6-deoxy-D-xylo-4-hexulose 3,5-epimerase</fullName>
    </alternativeName>
</protein>
<evidence type="ECO:0000256" key="8">
    <source>
        <dbReference type="PIRSR" id="PIRSR600888-1"/>
    </source>
</evidence>
<dbReference type="Pfam" id="PF00908">
    <property type="entry name" value="dTDP_sugar_isom"/>
    <property type="match status" value="1"/>
</dbReference>
<evidence type="ECO:0000256" key="5">
    <source>
        <dbReference type="ARBA" id="ARBA00029758"/>
    </source>
</evidence>
<evidence type="ECO:0000256" key="4">
    <source>
        <dbReference type="ARBA" id="ARBA00019595"/>
    </source>
</evidence>
<evidence type="ECO:0000256" key="9">
    <source>
        <dbReference type="PIRSR" id="PIRSR600888-3"/>
    </source>
</evidence>
<evidence type="ECO:0000313" key="11">
    <source>
        <dbReference type="Proteomes" id="UP000638014"/>
    </source>
</evidence>
<evidence type="ECO:0000256" key="6">
    <source>
        <dbReference type="ARBA" id="ARBA00031424"/>
    </source>
</evidence>
<dbReference type="GO" id="GO:0019305">
    <property type="term" value="P:dTDP-rhamnose biosynthetic process"/>
    <property type="evidence" value="ECO:0007669"/>
    <property type="project" value="TreeGrafter"/>
</dbReference>
<dbReference type="GO" id="GO:0008830">
    <property type="term" value="F:dTDP-4-dehydrorhamnose 3,5-epimerase activity"/>
    <property type="evidence" value="ECO:0007669"/>
    <property type="project" value="UniProtKB-EC"/>
</dbReference>
<dbReference type="InterPro" id="IPR014710">
    <property type="entry name" value="RmlC-like_jellyroll"/>
</dbReference>
<dbReference type="GO" id="GO:0000271">
    <property type="term" value="P:polysaccharide biosynthetic process"/>
    <property type="evidence" value="ECO:0007669"/>
    <property type="project" value="TreeGrafter"/>
</dbReference>
<sequence length="191" mass="21229">MKQEFSLEPLPLAGAFRIRHKVFADSRGMFKRIGCHQALLEAGVDAQPRQVNCSMTPQQGTVRGMHFQLPPAAEVKIVNCFNGALFDVLVDLRPDSDTFLHWYGERLTADSHTSLIIPKGFAHGFQALTDNVLMMYLNSTDYSPELEGGLHPQDPTLAIEWPLPVIGLSQKDAERAFIDNQFGGIVLAEHD</sequence>
<organism evidence="10 11">
    <name type="scientific">Neiella litorisoli</name>
    <dbReference type="NCBI Taxonomy" id="2771431"/>
    <lineage>
        <taxon>Bacteria</taxon>
        <taxon>Pseudomonadati</taxon>
        <taxon>Pseudomonadota</taxon>
        <taxon>Gammaproteobacteria</taxon>
        <taxon>Alteromonadales</taxon>
        <taxon>Echinimonadaceae</taxon>
        <taxon>Neiella</taxon>
    </lineage>
</organism>
<evidence type="ECO:0000313" key="10">
    <source>
        <dbReference type="EMBL" id="MBD1390841.1"/>
    </source>
</evidence>
<keyword evidence="11" id="KW-1185">Reference proteome</keyword>
<proteinExistence type="predicted"/>
<evidence type="ECO:0000256" key="2">
    <source>
        <dbReference type="ARBA" id="ARBA00001997"/>
    </source>
</evidence>
<comment type="function">
    <text evidence="2">Catalyzes the epimerization of the C3' and C5'positions of dTDP-6-deoxy-D-xylo-4-hexulose, forming dTDP-6-deoxy-L-lyxo-4-hexulose.</text>
</comment>
<dbReference type="InterPro" id="IPR011051">
    <property type="entry name" value="RmlC_Cupin_sf"/>
</dbReference>
<dbReference type="GO" id="GO:0005829">
    <property type="term" value="C:cytosol"/>
    <property type="evidence" value="ECO:0007669"/>
    <property type="project" value="TreeGrafter"/>
</dbReference>
<gene>
    <name evidence="10" type="ORF">IC617_15520</name>
</gene>
<feature type="site" description="Participates in a stacking interaction with the thymidine ring of dTDP-4-oxo-6-deoxyglucose" evidence="9">
    <location>
        <position position="142"/>
    </location>
</feature>
<comment type="caution">
    <text evidence="10">The sequence shown here is derived from an EMBL/GenBank/DDBJ whole genome shotgun (WGS) entry which is preliminary data.</text>
</comment>
<name>A0A8J6UGV9_9GAMM</name>
<dbReference type="SUPFAM" id="SSF51182">
    <property type="entry name" value="RmlC-like cupins"/>
    <property type="match status" value="1"/>
</dbReference>
<reference evidence="10" key="1">
    <citation type="submission" date="2020-09" db="EMBL/GenBank/DDBJ databases">
        <title>A novel bacterium of genus Neiella, isolated from South China Sea.</title>
        <authorList>
            <person name="Huang H."/>
            <person name="Mo K."/>
            <person name="Hu Y."/>
        </authorList>
    </citation>
    <scope>NUCLEOTIDE SEQUENCE</scope>
    <source>
        <strain evidence="10">HB171785</strain>
    </source>
</reference>
<dbReference type="InterPro" id="IPR000888">
    <property type="entry name" value="RmlC-like"/>
</dbReference>
<dbReference type="AlphaFoldDB" id="A0A8J6UGV9"/>
<feature type="active site" description="Proton donor" evidence="8">
    <location>
        <position position="136"/>
    </location>
</feature>
<dbReference type="PANTHER" id="PTHR21047:SF2">
    <property type="entry name" value="THYMIDINE DIPHOSPHO-4-KETO-RHAMNOSE 3,5-EPIMERASE"/>
    <property type="match status" value="1"/>
</dbReference>
<evidence type="ECO:0000256" key="1">
    <source>
        <dbReference type="ARBA" id="ARBA00001298"/>
    </source>
</evidence>
<dbReference type="Gene3D" id="2.60.120.10">
    <property type="entry name" value="Jelly Rolls"/>
    <property type="match status" value="1"/>
</dbReference>
<evidence type="ECO:0000256" key="3">
    <source>
        <dbReference type="ARBA" id="ARBA00012098"/>
    </source>
</evidence>
<dbReference type="Proteomes" id="UP000638014">
    <property type="component" value="Unassembled WGS sequence"/>
</dbReference>
<dbReference type="PANTHER" id="PTHR21047">
    <property type="entry name" value="DTDP-6-DEOXY-D-GLUCOSE-3,5 EPIMERASE"/>
    <property type="match status" value="1"/>
</dbReference>
<dbReference type="EC" id="5.1.3.13" evidence="3"/>